<dbReference type="RefSeq" id="WP_032744101.1">
    <property type="nucleotide sequence ID" value="NZ_SHPR01000026.1"/>
</dbReference>
<dbReference type="Proteomes" id="UP000292241">
    <property type="component" value="Unassembled WGS sequence"/>
</dbReference>
<accession>A0A4R0SKW0</accession>
<organism evidence="1 2">
    <name type="scientific">Bifidobacterium longum subsp. longum</name>
    <dbReference type="NCBI Taxonomy" id="1679"/>
    <lineage>
        <taxon>Bacteria</taxon>
        <taxon>Bacillati</taxon>
        <taxon>Actinomycetota</taxon>
        <taxon>Actinomycetes</taxon>
        <taxon>Bifidobacteriales</taxon>
        <taxon>Bifidobacteriaceae</taxon>
        <taxon>Bifidobacterium</taxon>
    </lineage>
</organism>
<dbReference type="AlphaFoldDB" id="A0A4R0SKW0"/>
<dbReference type="EMBL" id="SHPR01000026">
    <property type="protein sequence ID" value="TCD83800.1"/>
    <property type="molecule type" value="Genomic_DNA"/>
</dbReference>
<name>A0A4R0SKW0_BIFLL</name>
<protein>
    <submittedName>
        <fullName evidence="1">Uncharacterized protein</fullName>
    </submittedName>
</protein>
<proteinExistence type="predicted"/>
<sequence>MTANDNNVLTPDFKEIETKNPDEGLRQGLFEAQAARIVELQAEIASRQEEIDNLKSLILDSHPVGTYLAGNLKVQVKPGARRINAGTFEKAYPATKYPGAYQLRPRPLSQLEKLLSADAVADYAMSGKPMVVVS</sequence>
<comment type="caution">
    <text evidence="1">The sequence shown here is derived from an EMBL/GenBank/DDBJ whole genome shotgun (WGS) entry which is preliminary data.</text>
</comment>
<evidence type="ECO:0000313" key="2">
    <source>
        <dbReference type="Proteomes" id="UP000292241"/>
    </source>
</evidence>
<gene>
    <name evidence="1" type="ORF">MCC10008_1041</name>
</gene>
<evidence type="ECO:0000313" key="1">
    <source>
        <dbReference type="EMBL" id="TCD83800.1"/>
    </source>
</evidence>
<reference evidence="1 2" key="1">
    <citation type="journal article" date="2018" name="Sci. Rep.">
        <title>Genomic diversity and distribution of Bifidobacterium longum subsp. longum across the human lifespan.</title>
        <authorList>
            <person name="Odamaki T."/>
            <person name="Bottacini F."/>
            <person name="Kato K."/>
            <person name="Mitsuyama E."/>
            <person name="Yoshida K."/>
            <person name="Horigome A."/>
            <person name="Xiao J.Z."/>
            <person name="van Sinderen D."/>
        </authorList>
    </citation>
    <scope>NUCLEOTIDE SEQUENCE [LARGE SCALE GENOMIC DNA]</scope>
    <source>
        <strain evidence="1 2">MCC10008</strain>
    </source>
</reference>